<evidence type="ECO:0000256" key="2">
    <source>
        <dbReference type="ARBA" id="ARBA00010790"/>
    </source>
</evidence>
<feature type="binding site" evidence="5">
    <location>
        <position position="218"/>
    </location>
    <ligand>
        <name>FAD</name>
        <dbReference type="ChEBI" id="CHEBI:57692"/>
    </ligand>
</feature>
<dbReference type="Pfam" id="PF05199">
    <property type="entry name" value="GMC_oxred_C"/>
    <property type="match status" value="1"/>
</dbReference>
<dbReference type="PIRSF" id="PIRSF000137">
    <property type="entry name" value="Alcohol_oxidase"/>
    <property type="match status" value="1"/>
</dbReference>
<dbReference type="PANTHER" id="PTHR11552:SF147">
    <property type="entry name" value="CHOLINE DEHYDROGENASE, MITOCHONDRIAL"/>
    <property type="match status" value="1"/>
</dbReference>
<evidence type="ECO:0000256" key="3">
    <source>
        <dbReference type="ARBA" id="ARBA00022630"/>
    </source>
</evidence>
<comment type="cofactor">
    <cofactor evidence="1 5">
        <name>FAD</name>
        <dbReference type="ChEBI" id="CHEBI:57692"/>
    </cofactor>
</comment>
<dbReference type="SUPFAM" id="SSF51905">
    <property type="entry name" value="FAD/NAD(P)-binding domain"/>
    <property type="match status" value="1"/>
</dbReference>
<dbReference type="GO" id="GO:0016614">
    <property type="term" value="F:oxidoreductase activity, acting on CH-OH group of donors"/>
    <property type="evidence" value="ECO:0007669"/>
    <property type="project" value="InterPro"/>
</dbReference>
<accession>A0A934IE44</accession>
<keyword evidence="8" id="KW-1185">Reference proteome</keyword>
<dbReference type="InterPro" id="IPR007867">
    <property type="entry name" value="GMC_OxRtase_C"/>
</dbReference>
<evidence type="ECO:0000313" key="7">
    <source>
        <dbReference type="EMBL" id="MBJ3774904.1"/>
    </source>
</evidence>
<dbReference type="Gene3D" id="3.50.50.60">
    <property type="entry name" value="FAD/NAD(P)-binding domain"/>
    <property type="match status" value="1"/>
</dbReference>
<protein>
    <submittedName>
        <fullName evidence="7">GMC family oxidoreductase</fullName>
    </submittedName>
</protein>
<keyword evidence="4 5" id="KW-0274">FAD</keyword>
<dbReference type="InterPro" id="IPR012132">
    <property type="entry name" value="GMC_OxRdtase"/>
</dbReference>
<comment type="caution">
    <text evidence="7">The sequence shown here is derived from an EMBL/GenBank/DDBJ whole genome shotgun (WGS) entry which is preliminary data.</text>
</comment>
<dbReference type="PROSITE" id="PS51257">
    <property type="entry name" value="PROKAR_LIPOPROTEIN"/>
    <property type="match status" value="1"/>
</dbReference>
<evidence type="ECO:0000259" key="6">
    <source>
        <dbReference type="PROSITE" id="PS00624"/>
    </source>
</evidence>
<dbReference type="Pfam" id="PF00732">
    <property type="entry name" value="GMC_oxred_N"/>
    <property type="match status" value="1"/>
</dbReference>
<gene>
    <name evidence="7" type="ORF">JCR33_04350</name>
</gene>
<dbReference type="RefSeq" id="WP_198880810.1">
    <property type="nucleotide sequence ID" value="NZ_JAEKJA010000003.1"/>
</dbReference>
<evidence type="ECO:0000256" key="4">
    <source>
        <dbReference type="ARBA" id="ARBA00022827"/>
    </source>
</evidence>
<dbReference type="InterPro" id="IPR000172">
    <property type="entry name" value="GMC_OxRdtase_N"/>
</dbReference>
<dbReference type="GO" id="GO:0050660">
    <property type="term" value="F:flavin adenine dinucleotide binding"/>
    <property type="evidence" value="ECO:0007669"/>
    <property type="project" value="InterPro"/>
</dbReference>
<comment type="similarity">
    <text evidence="2">Belongs to the GMC oxidoreductase family.</text>
</comment>
<keyword evidence="3" id="KW-0285">Flavoprotein</keyword>
<evidence type="ECO:0000256" key="1">
    <source>
        <dbReference type="ARBA" id="ARBA00001974"/>
    </source>
</evidence>
<feature type="domain" description="Glucose-methanol-choline oxidoreductase N-terminal" evidence="6">
    <location>
        <begin position="258"/>
        <end position="272"/>
    </location>
</feature>
<dbReference type="EMBL" id="JAEKJA010000003">
    <property type="protein sequence ID" value="MBJ3774904.1"/>
    <property type="molecule type" value="Genomic_DNA"/>
</dbReference>
<evidence type="ECO:0000313" key="8">
    <source>
        <dbReference type="Proteomes" id="UP000609531"/>
    </source>
</evidence>
<dbReference type="PROSITE" id="PS00624">
    <property type="entry name" value="GMC_OXRED_2"/>
    <property type="match status" value="1"/>
</dbReference>
<proteinExistence type="inferred from homology"/>
<dbReference type="AlphaFoldDB" id="A0A934IE44"/>
<reference evidence="7" key="1">
    <citation type="submission" date="2020-12" db="EMBL/GenBank/DDBJ databases">
        <title>Bacterial taxonomy.</title>
        <authorList>
            <person name="Pan X."/>
        </authorList>
    </citation>
    <scope>NUCLEOTIDE SEQUENCE</scope>
    <source>
        <strain evidence="7">B2012</strain>
    </source>
</reference>
<dbReference type="Proteomes" id="UP000609531">
    <property type="component" value="Unassembled WGS sequence"/>
</dbReference>
<dbReference type="SUPFAM" id="SSF54373">
    <property type="entry name" value="FAD-linked reductases, C-terminal domain"/>
    <property type="match status" value="1"/>
</dbReference>
<evidence type="ECO:0000256" key="5">
    <source>
        <dbReference type="PIRSR" id="PIRSR000137-2"/>
    </source>
</evidence>
<organism evidence="7 8">
    <name type="scientific">Acuticoccus mangrovi</name>
    <dbReference type="NCBI Taxonomy" id="2796142"/>
    <lineage>
        <taxon>Bacteria</taxon>
        <taxon>Pseudomonadati</taxon>
        <taxon>Pseudomonadota</taxon>
        <taxon>Alphaproteobacteria</taxon>
        <taxon>Hyphomicrobiales</taxon>
        <taxon>Amorphaceae</taxon>
        <taxon>Acuticoccus</taxon>
    </lineage>
</organism>
<sequence>MERIEADVAIVGAGAAGCVLASRLSEEAGRRVVLVEAGGEVDDPDMRDPLAWPRLENKPYDYAYRTLPQRFTAGRVHPWPRGRGLGGSTLVHAMAHVWGHPADFDHWSAVAREDWSFAALRPFFERVDRRYAAAKARAEGSAAPLAPDPRRLHPLAADAVAAAEALGLPRLASHNTGRLVGATANTLLIGGGRRITVADAYLPTDGRANLTILTGASVETIVLAEAGTDGALAATGLRVRGSGRPCLVEAPTIVVAAGAIDSPLLLMRSGIGAGEVLAEAGLAPRLLRAGVGDNLADHYFGAGNIYRTRRPVAPSRLQHSEALLYAKRTAPWGDEGAPDVVAATVVVPAPAPGLAAPPPGEAFTLLFGITHPRSRGRLRPGGPHLEDAPVIDPNYLGDPADRAGMRDALAYARTLAATPPLADWVAEEVLPGPAVTRADDVDDFVGRALITHHHPAGTCAMGREGVVDADLRVKGTTNLFVCDASVFPSLPSGPIHATVSAVAEALAARITVPR</sequence>
<name>A0A934IE44_9HYPH</name>
<dbReference type="Gene3D" id="3.30.560.10">
    <property type="entry name" value="Glucose Oxidase, domain 3"/>
    <property type="match status" value="1"/>
</dbReference>
<dbReference type="PANTHER" id="PTHR11552">
    <property type="entry name" value="GLUCOSE-METHANOL-CHOLINE GMC OXIDOREDUCTASE"/>
    <property type="match status" value="1"/>
</dbReference>
<dbReference type="InterPro" id="IPR036188">
    <property type="entry name" value="FAD/NAD-bd_sf"/>
</dbReference>